<dbReference type="CDD" id="cd07247">
    <property type="entry name" value="SgaA_N_like"/>
    <property type="match status" value="1"/>
</dbReference>
<dbReference type="AlphaFoldDB" id="A4TX57"/>
<dbReference type="EMBL" id="CU459003">
    <property type="protein sequence ID" value="CAM75214.1"/>
    <property type="molecule type" value="Genomic_DNA"/>
</dbReference>
<accession>A4TX57</accession>
<organism evidence="1">
    <name type="scientific">Magnetospirillum gryphiswaldense</name>
    <dbReference type="NCBI Taxonomy" id="55518"/>
    <lineage>
        <taxon>Bacteria</taxon>
        <taxon>Pseudomonadati</taxon>
        <taxon>Pseudomonadota</taxon>
        <taxon>Alphaproteobacteria</taxon>
        <taxon>Rhodospirillales</taxon>
        <taxon>Rhodospirillaceae</taxon>
        <taxon>Magnetospirillum</taxon>
    </lineage>
</organism>
<keyword evidence="1" id="KW-0456">Lyase</keyword>
<dbReference type="Gene3D" id="3.10.180.10">
    <property type="entry name" value="2,3-Dihydroxybiphenyl 1,2-Dioxygenase, domain 1"/>
    <property type="match status" value="1"/>
</dbReference>
<dbReference type="InterPro" id="IPR052164">
    <property type="entry name" value="Anthracycline_SecMetBiosynth"/>
</dbReference>
<sequence>MVPVMARRTIPKAKENTMEKNANICVWFEIPATDLKRAKGFYEAVFPGAMSMVSCDVSGDVIVFDAPEGAVKGAIVKAVPGSNPGAATIVYINGGDDLAVPLSRVEMAGGKVLVGKTALPAPWGFMAQFQDSEGNTVGLHSLA</sequence>
<name>A4TX57_9PROT</name>
<dbReference type="InterPro" id="IPR029068">
    <property type="entry name" value="Glyas_Bleomycin-R_OHBP_Dase"/>
</dbReference>
<dbReference type="SUPFAM" id="SSF54593">
    <property type="entry name" value="Glyoxalase/Bleomycin resistance protein/Dihydroxybiphenyl dioxygenase"/>
    <property type="match status" value="1"/>
</dbReference>
<dbReference type="PANTHER" id="PTHR33993">
    <property type="entry name" value="GLYOXALASE-RELATED"/>
    <property type="match status" value="1"/>
</dbReference>
<evidence type="ECO:0000313" key="1">
    <source>
        <dbReference type="EMBL" id="CAM75214.1"/>
    </source>
</evidence>
<gene>
    <name evidence="1" type="ORF">MGR_1665</name>
</gene>
<dbReference type="PANTHER" id="PTHR33993:SF2">
    <property type="entry name" value="VOC DOMAIN-CONTAINING PROTEIN"/>
    <property type="match status" value="1"/>
</dbReference>
<dbReference type="GO" id="GO:0016829">
    <property type="term" value="F:lyase activity"/>
    <property type="evidence" value="ECO:0007669"/>
    <property type="project" value="UniProtKB-KW"/>
</dbReference>
<protein>
    <submittedName>
        <fullName evidence="1">Enzyme related to lactoylglutathione lyase</fullName>
    </submittedName>
</protein>
<reference evidence="1" key="1">
    <citation type="journal article" date="2007" name="J. Bacteriol.">
        <title>Comparative genome analysis of four magnetotactic bacteria reveals a complex set of group-specific genes implicated in magnetosome biomineralization and function.</title>
        <authorList>
            <person name="Richter M."/>
            <person name="Kube M."/>
            <person name="Bazylinski D.A."/>
            <person name="Lombardot T."/>
            <person name="Gloeckner F.O."/>
            <person name="Reinhardt R."/>
            <person name="Schueler D."/>
        </authorList>
    </citation>
    <scope>NUCLEOTIDE SEQUENCE</scope>
    <source>
        <strain evidence="1">MSR-1</strain>
    </source>
</reference>
<proteinExistence type="predicted"/>